<dbReference type="OMA" id="QVNERTH"/>
<protein>
    <recommendedName>
        <fullName evidence="7">Kinesin-like protein</fullName>
    </recommendedName>
</protein>
<keyword evidence="1 7" id="KW-0493">Microtubule</keyword>
<dbReference type="InterPro" id="IPR001752">
    <property type="entry name" value="Kinesin_motor_dom"/>
</dbReference>
<feature type="binding site" evidence="6">
    <location>
        <begin position="37"/>
        <end position="44"/>
    </location>
    <ligand>
        <name>ATP</name>
        <dbReference type="ChEBI" id="CHEBI:30616"/>
    </ligand>
</feature>
<dbReference type="PRINTS" id="PR00380">
    <property type="entry name" value="KINESINHEAVY"/>
</dbReference>
<evidence type="ECO:0000256" key="1">
    <source>
        <dbReference type="ARBA" id="ARBA00022701"/>
    </source>
</evidence>
<dbReference type="InterPro" id="IPR036961">
    <property type="entry name" value="Kinesin_motor_dom_sf"/>
</dbReference>
<dbReference type="PANTHER" id="PTHR47968:SF36">
    <property type="entry name" value="KINESIN HEAVY CHAIN ISOFORM X1"/>
    <property type="match status" value="1"/>
</dbReference>
<dbReference type="KEGG" id="ehx:EMIHUDRAFT_52786"/>
<dbReference type="STRING" id="2903.R1B7X4"/>
<sequence>DGVFGEAAAQRDVYEAAAAPQVAACLHGFNSTVFCYGPSGSGKSHTCYGPAHELPPAGRRATAAWATSDAAGLIPRAAQQLFESIASGGRGRFVVRVSFLQLYRESIYDLLSPSGRPLALREDPRAGVFVEGITEVAVRSPSEVWALAARGQRHRATAATAINDVSSRSHAIFTVVVEQAQALPSLQGPGRRSGEAGGGGGGGALKVSRLHLVDLAGSERAALLGERGARLEESKKINLSLSALAKVMATLSEPRGGGHPPHVPYRDSKLTRLLQDSLGGNCRTSMVACVSPQPTALDDSLSTLLFTSRARAIRNHAKVN</sequence>
<dbReference type="GeneID" id="17251880"/>
<keyword evidence="3 6" id="KW-0067">ATP-binding</keyword>
<dbReference type="InterPro" id="IPR027640">
    <property type="entry name" value="Kinesin-like_fam"/>
</dbReference>
<keyword evidence="5 6" id="KW-0505">Motor protein</keyword>
<feature type="domain" description="Kinesin motor" evidence="8">
    <location>
        <begin position="1"/>
        <end position="313"/>
    </location>
</feature>
<dbReference type="GO" id="GO:0005874">
    <property type="term" value="C:microtubule"/>
    <property type="evidence" value="ECO:0007669"/>
    <property type="project" value="UniProtKB-KW"/>
</dbReference>
<dbReference type="SMART" id="SM00129">
    <property type="entry name" value="KISc"/>
    <property type="match status" value="1"/>
</dbReference>
<keyword evidence="2 6" id="KW-0547">Nucleotide-binding</keyword>
<dbReference type="AlphaFoldDB" id="A0A0D3I398"/>
<evidence type="ECO:0000256" key="4">
    <source>
        <dbReference type="ARBA" id="ARBA00023054"/>
    </source>
</evidence>
<dbReference type="eggNOG" id="KOG4280">
    <property type="taxonomic scope" value="Eukaryota"/>
</dbReference>
<organism evidence="9 10">
    <name type="scientific">Emiliania huxleyi (strain CCMP1516)</name>
    <dbReference type="NCBI Taxonomy" id="280463"/>
    <lineage>
        <taxon>Eukaryota</taxon>
        <taxon>Haptista</taxon>
        <taxon>Haptophyta</taxon>
        <taxon>Prymnesiophyceae</taxon>
        <taxon>Isochrysidales</taxon>
        <taxon>Noelaerhabdaceae</taxon>
        <taxon>Emiliania</taxon>
    </lineage>
</organism>
<accession>A0A0D3I398</accession>
<dbReference type="PROSITE" id="PS00411">
    <property type="entry name" value="KINESIN_MOTOR_1"/>
    <property type="match status" value="1"/>
</dbReference>
<evidence type="ECO:0000313" key="9">
    <source>
        <dbReference type="EnsemblProtists" id="EOD05733"/>
    </source>
</evidence>
<evidence type="ECO:0000256" key="7">
    <source>
        <dbReference type="RuleBase" id="RU000394"/>
    </source>
</evidence>
<dbReference type="Pfam" id="PF00225">
    <property type="entry name" value="Kinesin"/>
    <property type="match status" value="1"/>
</dbReference>
<dbReference type="GO" id="GO:0008017">
    <property type="term" value="F:microtubule binding"/>
    <property type="evidence" value="ECO:0007669"/>
    <property type="project" value="InterPro"/>
</dbReference>
<dbReference type="InterPro" id="IPR027417">
    <property type="entry name" value="P-loop_NTPase"/>
</dbReference>
<dbReference type="GO" id="GO:0007018">
    <property type="term" value="P:microtubule-based movement"/>
    <property type="evidence" value="ECO:0007669"/>
    <property type="project" value="InterPro"/>
</dbReference>
<dbReference type="Proteomes" id="UP000013827">
    <property type="component" value="Unassembled WGS sequence"/>
</dbReference>
<dbReference type="HOGENOM" id="CLU_001485_2_0_1"/>
<dbReference type="CDD" id="cd00106">
    <property type="entry name" value="KISc"/>
    <property type="match status" value="1"/>
</dbReference>
<dbReference type="PROSITE" id="PS50067">
    <property type="entry name" value="KINESIN_MOTOR_2"/>
    <property type="match status" value="1"/>
</dbReference>
<evidence type="ECO:0000259" key="8">
    <source>
        <dbReference type="PROSITE" id="PS50067"/>
    </source>
</evidence>
<dbReference type="RefSeq" id="XP_005758162.1">
    <property type="nucleotide sequence ID" value="XM_005758105.1"/>
</dbReference>
<dbReference type="InterPro" id="IPR019821">
    <property type="entry name" value="Kinesin_motor_CS"/>
</dbReference>
<dbReference type="GO" id="GO:0003777">
    <property type="term" value="F:microtubule motor activity"/>
    <property type="evidence" value="ECO:0007669"/>
    <property type="project" value="InterPro"/>
</dbReference>
<proteinExistence type="inferred from homology"/>
<evidence type="ECO:0000256" key="5">
    <source>
        <dbReference type="ARBA" id="ARBA00023175"/>
    </source>
</evidence>
<dbReference type="EnsemblProtists" id="EOD05733">
    <property type="protein sequence ID" value="EOD05733"/>
    <property type="gene ID" value="EMIHUDRAFT_52786"/>
</dbReference>
<dbReference type="PaxDb" id="2903-EOD05733"/>
<evidence type="ECO:0000256" key="2">
    <source>
        <dbReference type="ARBA" id="ARBA00022741"/>
    </source>
</evidence>
<keyword evidence="10" id="KW-1185">Reference proteome</keyword>
<dbReference type="SUPFAM" id="SSF52540">
    <property type="entry name" value="P-loop containing nucleoside triphosphate hydrolases"/>
    <property type="match status" value="1"/>
</dbReference>
<name>A0A0D3I398_EMIH1</name>
<evidence type="ECO:0000256" key="3">
    <source>
        <dbReference type="ARBA" id="ARBA00022840"/>
    </source>
</evidence>
<reference evidence="10" key="1">
    <citation type="journal article" date="2013" name="Nature">
        <title>Pan genome of the phytoplankton Emiliania underpins its global distribution.</title>
        <authorList>
            <person name="Read B.A."/>
            <person name="Kegel J."/>
            <person name="Klute M.J."/>
            <person name="Kuo A."/>
            <person name="Lefebvre S.C."/>
            <person name="Maumus F."/>
            <person name="Mayer C."/>
            <person name="Miller J."/>
            <person name="Monier A."/>
            <person name="Salamov A."/>
            <person name="Young J."/>
            <person name="Aguilar M."/>
            <person name="Claverie J.M."/>
            <person name="Frickenhaus S."/>
            <person name="Gonzalez K."/>
            <person name="Herman E.K."/>
            <person name="Lin Y.C."/>
            <person name="Napier J."/>
            <person name="Ogata H."/>
            <person name="Sarno A.F."/>
            <person name="Shmutz J."/>
            <person name="Schroeder D."/>
            <person name="de Vargas C."/>
            <person name="Verret F."/>
            <person name="von Dassow P."/>
            <person name="Valentin K."/>
            <person name="Van de Peer Y."/>
            <person name="Wheeler G."/>
            <person name="Dacks J.B."/>
            <person name="Delwiche C.F."/>
            <person name="Dyhrman S.T."/>
            <person name="Glockner G."/>
            <person name="John U."/>
            <person name="Richards T."/>
            <person name="Worden A.Z."/>
            <person name="Zhang X."/>
            <person name="Grigoriev I.V."/>
            <person name="Allen A.E."/>
            <person name="Bidle K."/>
            <person name="Borodovsky M."/>
            <person name="Bowler C."/>
            <person name="Brownlee C."/>
            <person name="Cock J.M."/>
            <person name="Elias M."/>
            <person name="Gladyshev V.N."/>
            <person name="Groth M."/>
            <person name="Guda C."/>
            <person name="Hadaegh A."/>
            <person name="Iglesias-Rodriguez M.D."/>
            <person name="Jenkins J."/>
            <person name="Jones B.M."/>
            <person name="Lawson T."/>
            <person name="Leese F."/>
            <person name="Lindquist E."/>
            <person name="Lobanov A."/>
            <person name="Lomsadze A."/>
            <person name="Malik S.B."/>
            <person name="Marsh M.E."/>
            <person name="Mackinder L."/>
            <person name="Mock T."/>
            <person name="Mueller-Roeber B."/>
            <person name="Pagarete A."/>
            <person name="Parker M."/>
            <person name="Probert I."/>
            <person name="Quesneville H."/>
            <person name="Raines C."/>
            <person name="Rensing S.A."/>
            <person name="Riano-Pachon D.M."/>
            <person name="Richier S."/>
            <person name="Rokitta S."/>
            <person name="Shiraiwa Y."/>
            <person name="Soanes D.M."/>
            <person name="van der Giezen M."/>
            <person name="Wahlund T.M."/>
            <person name="Williams B."/>
            <person name="Wilson W."/>
            <person name="Wolfe G."/>
            <person name="Wurch L.L."/>
        </authorList>
    </citation>
    <scope>NUCLEOTIDE SEQUENCE</scope>
</reference>
<comment type="similarity">
    <text evidence="6 7">Belongs to the TRAFAC class myosin-kinesin ATPase superfamily. Kinesin family.</text>
</comment>
<reference evidence="9" key="2">
    <citation type="submission" date="2024-10" db="UniProtKB">
        <authorList>
            <consortium name="EnsemblProtists"/>
        </authorList>
    </citation>
    <scope>IDENTIFICATION</scope>
</reference>
<evidence type="ECO:0000313" key="10">
    <source>
        <dbReference type="Proteomes" id="UP000013827"/>
    </source>
</evidence>
<keyword evidence="4" id="KW-0175">Coiled coil</keyword>
<evidence type="ECO:0000256" key="6">
    <source>
        <dbReference type="PROSITE-ProRule" id="PRU00283"/>
    </source>
</evidence>
<dbReference type="Gene3D" id="3.40.850.10">
    <property type="entry name" value="Kinesin motor domain"/>
    <property type="match status" value="1"/>
</dbReference>
<dbReference type="PANTHER" id="PTHR47968">
    <property type="entry name" value="CENTROMERE PROTEIN E"/>
    <property type="match status" value="1"/>
</dbReference>
<dbReference type="GO" id="GO:0005524">
    <property type="term" value="F:ATP binding"/>
    <property type="evidence" value="ECO:0007669"/>
    <property type="project" value="UniProtKB-UniRule"/>
</dbReference>